<accession>A0AAV9Q0M8</accession>
<feature type="region of interest" description="Disordered" evidence="2">
    <location>
        <begin position="1"/>
        <end position="98"/>
    </location>
</feature>
<comment type="caution">
    <text evidence="4">The sequence shown here is derived from an EMBL/GenBank/DDBJ whole genome shotgun (WGS) entry which is preliminary data.</text>
</comment>
<dbReference type="CDD" id="cd14687">
    <property type="entry name" value="bZIP_ATF2"/>
    <property type="match status" value="1"/>
</dbReference>
<evidence type="ECO:0000256" key="2">
    <source>
        <dbReference type="SAM" id="MobiDB-lite"/>
    </source>
</evidence>
<gene>
    <name evidence="4" type="ORF">LTR25_007241</name>
</gene>
<dbReference type="AlphaFoldDB" id="A0AAV9Q0M8"/>
<sequence>MDGETSFAQPPVNNVNMWQFSMPPNNFPPPQNLNYEDVSAFDSRDPFSQSTGELSSTAFAADPVPRFVQPQELHASSSSSTSEASKSPESQYGSLDFSSHGSLDSTLSEYLSVDRQRIIRRLSLATSDLSNDSYRPRNTPARPRKSASSRITPRSDKHARELELNRKAATKCRNRQKAFVENLQARCKKEEEKMHVQTSLVHALHDEVVALRNEVMRQSFCDCRYLKGAPNLLST</sequence>
<protein>
    <recommendedName>
        <fullName evidence="3">BZIP domain-containing protein</fullName>
    </recommendedName>
</protein>
<dbReference type="Pfam" id="PF00170">
    <property type="entry name" value="bZIP_1"/>
    <property type="match status" value="1"/>
</dbReference>
<name>A0AAV9Q0M8_9PEZI</name>
<proteinExistence type="predicted"/>
<keyword evidence="1" id="KW-0175">Coiled coil</keyword>
<feature type="domain" description="BZIP" evidence="3">
    <location>
        <begin position="154"/>
        <end position="216"/>
    </location>
</feature>
<dbReference type="Proteomes" id="UP001345827">
    <property type="component" value="Unassembled WGS sequence"/>
</dbReference>
<keyword evidence="5" id="KW-1185">Reference proteome</keyword>
<feature type="compositionally biased region" description="Polar residues" evidence="2">
    <location>
        <begin position="1"/>
        <end position="19"/>
    </location>
</feature>
<evidence type="ECO:0000313" key="4">
    <source>
        <dbReference type="EMBL" id="KAK5533375.1"/>
    </source>
</evidence>
<feature type="region of interest" description="Disordered" evidence="2">
    <location>
        <begin position="129"/>
        <end position="156"/>
    </location>
</feature>
<dbReference type="EMBL" id="JAXLQG010000013">
    <property type="protein sequence ID" value="KAK5533375.1"/>
    <property type="molecule type" value="Genomic_DNA"/>
</dbReference>
<dbReference type="Gene3D" id="1.20.5.170">
    <property type="match status" value="1"/>
</dbReference>
<reference evidence="4 5" key="1">
    <citation type="submission" date="2023-06" db="EMBL/GenBank/DDBJ databases">
        <title>Black Yeasts Isolated from many extreme environments.</title>
        <authorList>
            <person name="Coleine C."/>
            <person name="Stajich J.E."/>
            <person name="Selbmann L."/>
        </authorList>
    </citation>
    <scope>NUCLEOTIDE SEQUENCE [LARGE SCALE GENOMIC DNA]</scope>
    <source>
        <strain evidence="4 5">CCFEE 5887</strain>
    </source>
</reference>
<dbReference type="InterPro" id="IPR046347">
    <property type="entry name" value="bZIP_sf"/>
</dbReference>
<organism evidence="4 5">
    <name type="scientific">Vermiconidia calcicola</name>
    <dbReference type="NCBI Taxonomy" id="1690605"/>
    <lineage>
        <taxon>Eukaryota</taxon>
        <taxon>Fungi</taxon>
        <taxon>Dikarya</taxon>
        <taxon>Ascomycota</taxon>
        <taxon>Pezizomycotina</taxon>
        <taxon>Dothideomycetes</taxon>
        <taxon>Dothideomycetidae</taxon>
        <taxon>Mycosphaerellales</taxon>
        <taxon>Extremaceae</taxon>
        <taxon>Vermiconidia</taxon>
    </lineage>
</organism>
<evidence type="ECO:0000313" key="5">
    <source>
        <dbReference type="Proteomes" id="UP001345827"/>
    </source>
</evidence>
<dbReference type="SUPFAM" id="SSF57959">
    <property type="entry name" value="Leucine zipper domain"/>
    <property type="match status" value="1"/>
</dbReference>
<feature type="compositionally biased region" description="Low complexity" evidence="2">
    <location>
        <begin position="75"/>
        <end position="90"/>
    </location>
</feature>
<evidence type="ECO:0000256" key="1">
    <source>
        <dbReference type="SAM" id="Coils"/>
    </source>
</evidence>
<feature type="coiled-coil region" evidence="1">
    <location>
        <begin position="173"/>
        <end position="200"/>
    </location>
</feature>
<dbReference type="GO" id="GO:0003700">
    <property type="term" value="F:DNA-binding transcription factor activity"/>
    <property type="evidence" value="ECO:0007669"/>
    <property type="project" value="InterPro"/>
</dbReference>
<dbReference type="InterPro" id="IPR004827">
    <property type="entry name" value="bZIP"/>
</dbReference>
<evidence type="ECO:0000259" key="3">
    <source>
        <dbReference type="Pfam" id="PF00170"/>
    </source>
</evidence>
<feature type="compositionally biased region" description="Polar residues" evidence="2">
    <location>
        <begin position="46"/>
        <end position="58"/>
    </location>
</feature>